<dbReference type="InterPro" id="IPR011989">
    <property type="entry name" value="ARM-like"/>
</dbReference>
<evidence type="ECO:0000313" key="8">
    <source>
        <dbReference type="EMBL" id="EFE34115.1"/>
    </source>
</evidence>
<feature type="compositionally biased region" description="Low complexity" evidence="6">
    <location>
        <begin position="38"/>
        <end position="47"/>
    </location>
</feature>
<comment type="function">
    <text evidence="4">RNA-binding nucleolar protein required for pre-rRNA processing. Involved in production of 18S rRNA and assembly of small ribosomal subunit.</text>
</comment>
<feature type="repeat" description="Pumilio" evidence="5">
    <location>
        <begin position="813"/>
        <end position="848"/>
    </location>
</feature>
<dbReference type="Gene3D" id="1.25.10.10">
    <property type="entry name" value="Leucine-rich Repeat Variant"/>
    <property type="match status" value="1"/>
</dbReference>
<dbReference type="OMA" id="HYKGELY"/>
<dbReference type="CDD" id="cd07920">
    <property type="entry name" value="Pumilio"/>
    <property type="match status" value="1"/>
</dbReference>
<evidence type="ECO:0000256" key="5">
    <source>
        <dbReference type="PROSITE-ProRule" id="PRU00317"/>
    </source>
</evidence>
<evidence type="ECO:0000256" key="6">
    <source>
        <dbReference type="SAM" id="MobiDB-lite"/>
    </source>
</evidence>
<feature type="repeat" description="Pumilio" evidence="5">
    <location>
        <begin position="777"/>
        <end position="812"/>
    </location>
</feature>
<dbReference type="PROSITE" id="PS50302">
    <property type="entry name" value="PUM"/>
    <property type="match status" value="7"/>
</dbReference>
<feature type="compositionally biased region" description="Polar residues" evidence="6">
    <location>
        <begin position="643"/>
        <end position="657"/>
    </location>
</feature>
<dbReference type="HOGENOM" id="CLU_004133_0_0_1"/>
<evidence type="ECO:0000256" key="1">
    <source>
        <dbReference type="ARBA" id="ARBA00022517"/>
    </source>
</evidence>
<evidence type="ECO:0000313" key="9">
    <source>
        <dbReference type="Proteomes" id="UP000008866"/>
    </source>
</evidence>
<dbReference type="FunFam" id="1.25.10.10:FF:000237">
    <property type="entry name" value="Pumilio homolog 9"/>
    <property type="match status" value="1"/>
</dbReference>
<feature type="region of interest" description="Disordered" evidence="6">
    <location>
        <begin position="464"/>
        <end position="553"/>
    </location>
</feature>
<dbReference type="SUPFAM" id="SSF48371">
    <property type="entry name" value="ARM repeat"/>
    <property type="match status" value="1"/>
</dbReference>
<feature type="region of interest" description="Disordered" evidence="6">
    <location>
        <begin position="243"/>
        <end position="272"/>
    </location>
</feature>
<feature type="compositionally biased region" description="Polar residues" evidence="6">
    <location>
        <begin position="249"/>
        <end position="269"/>
    </location>
</feature>
<dbReference type="GeneID" id="9520556"/>
<feature type="compositionally biased region" description="Polar residues" evidence="6">
    <location>
        <begin position="480"/>
        <end position="518"/>
    </location>
</feature>
<proteinExistence type="predicted"/>
<feature type="domain" description="PUM-HD" evidence="7">
    <location>
        <begin position="646"/>
        <end position="984"/>
    </location>
</feature>
<dbReference type="GO" id="GO:0010608">
    <property type="term" value="P:post-transcriptional regulation of gene expression"/>
    <property type="evidence" value="ECO:0007669"/>
    <property type="project" value="TreeGrafter"/>
</dbReference>
<keyword evidence="3" id="KW-0677">Repeat</keyword>
<name>D4AS51_ARTBC</name>
<feature type="compositionally biased region" description="Basic and acidic residues" evidence="6">
    <location>
        <begin position="343"/>
        <end position="352"/>
    </location>
</feature>
<dbReference type="EMBL" id="ABSU01000007">
    <property type="protein sequence ID" value="EFE34115.1"/>
    <property type="molecule type" value="Genomic_DNA"/>
</dbReference>
<evidence type="ECO:0000256" key="3">
    <source>
        <dbReference type="ARBA" id="ARBA00022737"/>
    </source>
</evidence>
<dbReference type="KEGG" id="abe:ARB_07066"/>
<dbReference type="AlphaFoldDB" id="D4AS51"/>
<dbReference type="GO" id="GO:0006364">
    <property type="term" value="P:rRNA processing"/>
    <property type="evidence" value="ECO:0007669"/>
    <property type="project" value="UniProtKB-KW"/>
</dbReference>
<dbReference type="SMART" id="SM00025">
    <property type="entry name" value="Pumilio"/>
    <property type="match status" value="8"/>
</dbReference>
<keyword evidence="9" id="KW-1185">Reference proteome</keyword>
<dbReference type="RefSeq" id="XP_003014504.1">
    <property type="nucleotide sequence ID" value="XM_003014458.1"/>
</dbReference>
<feature type="region of interest" description="Disordered" evidence="6">
    <location>
        <begin position="332"/>
        <end position="378"/>
    </location>
</feature>
<feature type="repeat" description="Pumilio" evidence="5">
    <location>
        <begin position="740"/>
        <end position="776"/>
    </location>
</feature>
<keyword evidence="2" id="KW-0698">rRNA processing</keyword>
<feature type="repeat" description="Pumilio" evidence="5">
    <location>
        <begin position="921"/>
        <end position="958"/>
    </location>
</feature>
<dbReference type="InterPro" id="IPR033712">
    <property type="entry name" value="Pumilio_RNA-bd"/>
</dbReference>
<dbReference type="InterPro" id="IPR033133">
    <property type="entry name" value="PUM-HD"/>
</dbReference>
<feature type="repeat" description="Pumilio" evidence="5">
    <location>
        <begin position="704"/>
        <end position="739"/>
    </location>
</feature>
<evidence type="ECO:0000259" key="7">
    <source>
        <dbReference type="PROSITE" id="PS50303"/>
    </source>
</evidence>
<dbReference type="InterPro" id="IPR016024">
    <property type="entry name" value="ARM-type_fold"/>
</dbReference>
<dbReference type="GO" id="GO:0005737">
    <property type="term" value="C:cytoplasm"/>
    <property type="evidence" value="ECO:0007669"/>
    <property type="project" value="TreeGrafter"/>
</dbReference>
<protein>
    <submittedName>
        <fullName evidence="8">RNA-binding protein, putative</fullName>
    </submittedName>
</protein>
<evidence type="ECO:0000256" key="2">
    <source>
        <dbReference type="ARBA" id="ARBA00022552"/>
    </source>
</evidence>
<sequence>MFAAFREQMPGNMAFRNSFSGKLDDFVGPSPQSPPSESPFSAFPSPQGSQKGFVHSINAQPSTSEVRSTMQRRFTTESAVLPQWNGFNQQPLKQTEQLDILSSATHLHKSQLVSRKPSSLSVLLPTSCLALNSPPSPFSPPNSRSRFLLSFPPFSLTFEKKRQHIEYMREQKRRFEADLKILDLQQEKERQEMDQIARDLAQVGLSGPVSEPTTPPEYYRDSGFPTALSRPARFSISNGQPMSPFGSVFSPTSQVTSPTTNQSSNQDFANRTGMGMGLRRNSEQTYGAAFTGFRAGHASRYSLSNNVFGSALPPVSSRTNGFNNHMGFSSLFSSKNPLESEEDKSKNEDRVSTPDVKSYLRMTDPDDKFPTLVRRDDNPSVLSANSAAVDFANSRTPVPENYNGNGRHHAVHHSMPQNTLSWWSDNSAENPPQTNGNGNANIQSLRHVNRLSLESNLSGLGGLASAAHQQNHTSGHHRPTSLQLSYSTNDLPATHNGYQSDSTTGTRAEVTQNNYQTHSRMHSRGGSANTTPPTPQSSSDREEPGPSIPTFQSAFQPNAMSHALVLTSPTTVAPSVVNGSATPTPSTYATPVYGYSMQAYAPAPLQLNGNYAGVQSHPMFGAFGMAPQPPQPNNYGRFAENPRTATQNRRNGDSENPLNRFGNVPLENYSGEIYGMCKDQHGCRYLQRKLEEGVPEHVQIIFRETQMHVVELMTDPFGNYLCQKLLEFTNDEQRTGLINIAAPHLVQIALNQHGTRALQKMIEFISTPEQIQTVIHALSGQVVELVQDLNGNHVIQKCLNRLSAPDAQFIYDAVGKECVAVGTHRHGCCVLQRCIDHASGDQRAKLIEQITKSSYSLVQDPFGNYVIQYILDLGEPLFTGPLCATFQGSIPALSKQKFSSNVIEKCIRTSDFNMRRAFIKEMLSPHELPNMLRDSFANYVIQTAMDFADPESRNTLIEAVRPLLPGIRSQPHGRRIAGKIMTLDSHARNNGTNGTNPGAPLALDEVRGGFSQPYTLPPNQYNSQFNSTEASANAPSAAVSEPEFIEARSTHSESGATTIFSPVPQHTNNAINGINNMNGINGVNGSNPHGFNMF</sequence>
<dbReference type="STRING" id="663331.D4AS51"/>
<gene>
    <name evidence="8" type="ORF">ARB_07066</name>
</gene>
<dbReference type="InterPro" id="IPR001313">
    <property type="entry name" value="Pumilio_RNA-bd_rpt"/>
</dbReference>
<dbReference type="PANTHER" id="PTHR12537">
    <property type="entry name" value="RNA BINDING PROTEIN PUMILIO-RELATED"/>
    <property type="match status" value="1"/>
</dbReference>
<dbReference type="PANTHER" id="PTHR12537:SF13">
    <property type="entry name" value="PUMILIO HOMOLOGY DOMAIN FAMILY MEMBER 4"/>
    <property type="match status" value="1"/>
</dbReference>
<feature type="repeat" description="Pumilio" evidence="5">
    <location>
        <begin position="849"/>
        <end position="884"/>
    </location>
</feature>
<evidence type="ECO:0000256" key="4">
    <source>
        <dbReference type="ARBA" id="ARBA00024893"/>
    </source>
</evidence>
<feature type="region of interest" description="Disordered" evidence="6">
    <location>
        <begin position="637"/>
        <end position="662"/>
    </location>
</feature>
<reference evidence="9" key="1">
    <citation type="journal article" date="2011" name="Genome Biol.">
        <title>Comparative and functional genomics provide insights into the pathogenicity of dermatophytic fungi.</title>
        <authorList>
            <person name="Burmester A."/>
            <person name="Shelest E."/>
            <person name="Gloeckner G."/>
            <person name="Heddergott C."/>
            <person name="Schindler S."/>
            <person name="Staib P."/>
            <person name="Heidel A."/>
            <person name="Felder M."/>
            <person name="Petzold A."/>
            <person name="Szafranski K."/>
            <person name="Feuermann M."/>
            <person name="Pedruzzi I."/>
            <person name="Priebe S."/>
            <person name="Groth M."/>
            <person name="Winkler R."/>
            <person name="Li W."/>
            <person name="Kniemeyer O."/>
            <person name="Schroeckh V."/>
            <person name="Hertweck C."/>
            <person name="Hube B."/>
            <person name="White T.C."/>
            <person name="Platzer M."/>
            <person name="Guthke R."/>
            <person name="Heitman J."/>
            <person name="Woestemeyer J."/>
            <person name="Zipfel P.F."/>
            <person name="Monod M."/>
            <person name="Brakhage A.A."/>
        </authorList>
    </citation>
    <scope>NUCLEOTIDE SEQUENCE [LARGE SCALE GENOMIC DNA]</scope>
    <source>
        <strain evidence="9">ATCC MYA-4681 / CBS 112371</strain>
    </source>
</reference>
<feature type="compositionally biased region" description="Basic and acidic residues" evidence="6">
    <location>
        <begin position="363"/>
        <end position="378"/>
    </location>
</feature>
<dbReference type="eggNOG" id="KOG2049">
    <property type="taxonomic scope" value="Eukaryota"/>
</dbReference>
<accession>D4AS51</accession>
<dbReference type="PROSITE" id="PS50303">
    <property type="entry name" value="PUM_HD"/>
    <property type="match status" value="1"/>
</dbReference>
<feature type="repeat" description="Pumilio" evidence="5">
    <location>
        <begin position="668"/>
        <end position="703"/>
    </location>
</feature>
<comment type="caution">
    <text evidence="8">The sequence shown here is derived from an EMBL/GenBank/DDBJ whole genome shotgun (WGS) entry which is preliminary data.</text>
</comment>
<organism evidence="8 9">
    <name type="scientific">Arthroderma benhamiae (strain ATCC MYA-4681 / CBS 112371)</name>
    <name type="common">Trichophyton mentagrophytes</name>
    <dbReference type="NCBI Taxonomy" id="663331"/>
    <lineage>
        <taxon>Eukaryota</taxon>
        <taxon>Fungi</taxon>
        <taxon>Dikarya</taxon>
        <taxon>Ascomycota</taxon>
        <taxon>Pezizomycotina</taxon>
        <taxon>Eurotiomycetes</taxon>
        <taxon>Eurotiomycetidae</taxon>
        <taxon>Onygenales</taxon>
        <taxon>Arthrodermataceae</taxon>
        <taxon>Trichophyton</taxon>
    </lineage>
</organism>
<keyword evidence="1" id="KW-0690">Ribosome biogenesis</keyword>
<dbReference type="Pfam" id="PF00806">
    <property type="entry name" value="PUF"/>
    <property type="match status" value="8"/>
</dbReference>
<dbReference type="Proteomes" id="UP000008866">
    <property type="component" value="Unassembled WGS sequence"/>
</dbReference>
<feature type="region of interest" description="Disordered" evidence="6">
    <location>
        <begin position="16"/>
        <end position="51"/>
    </location>
</feature>
<dbReference type="GO" id="GO:0003729">
    <property type="term" value="F:mRNA binding"/>
    <property type="evidence" value="ECO:0007669"/>
    <property type="project" value="TreeGrafter"/>
</dbReference>